<dbReference type="EMBL" id="CAJNNW010025903">
    <property type="protein sequence ID" value="CAE8680889.1"/>
    <property type="molecule type" value="Genomic_DNA"/>
</dbReference>
<evidence type="ECO:0000256" key="1">
    <source>
        <dbReference type="SAM" id="MobiDB-lite"/>
    </source>
</evidence>
<comment type="caution">
    <text evidence="4">The sequence shown here is derived from an EMBL/GenBank/DDBJ whole genome shotgun (WGS) entry which is preliminary data.</text>
</comment>
<gene>
    <name evidence="4" type="ORF">PGLA2088_LOCUS22173</name>
</gene>
<reference evidence="4" key="1">
    <citation type="submission" date="2021-02" db="EMBL/GenBank/DDBJ databases">
        <authorList>
            <person name="Dougan E. K."/>
            <person name="Rhodes N."/>
            <person name="Thang M."/>
            <person name="Chan C."/>
        </authorList>
    </citation>
    <scope>NUCLEOTIDE SEQUENCE</scope>
</reference>
<proteinExistence type="predicted"/>
<feature type="transmembrane region" description="Helical" evidence="2">
    <location>
        <begin position="751"/>
        <end position="770"/>
    </location>
</feature>
<feature type="domain" description="C2" evidence="3">
    <location>
        <begin position="113"/>
        <end position="231"/>
    </location>
</feature>
<sequence length="823" mass="92579">MAGSAGMIIRNSDDVSFFPAGATPTGQSSPHAEVFARNPRTQALAAHALAAEGYGLGAHVSRQQPPMASMVQQSPWSRGALDVEDQPLIRGGADVNELNRDPFHENRWRCIFRPERAVETLGPCASLEVTIVKARNLISQELSVALTPTCNPYVKIQLDDTFVSLSRTQRRTTAPEWRYRTSIDITAPTSMIRFQVADSPSQKPERGDAEIGFVEICIADLPYGRQVEGWMELRLQENLQRTSVARYAEHSTMRDDEQDGGKGKRLRNRQQRKRREDKQDALLQGEVKDALSMPGEAGVGRAVPDPSQKSLFSTCVNYLADRSTEMGFNFVPDLYRDEKRYNAGEILIRLRLEPVGSALDKVFGLALKPLEAHDFGTHMKSDTDPDFETQHLWDDVQDVKRHVLEDCVACALNYCSYLLQWRSVMLSLLLAASFVGPIVYSVLHPHVRNFWLFPAVSPAVLTLLLLLAAWRWLRLEMTTGGSNAPLTQEGFERVARWRDSQHMAVFIERVVTDLQGRVVDEQEMRSFAARCFRDGRPRLALNDLRYKLRGAAFTNIDQAMPKVPTAVRPELYLQDGFVATRLRVGSLVLVDGRRCATVRSLRDPLVAVEYDEPEEQPLKSKEDKAVHGLQHYGHEVPASSSSADEGEFLETLHKQRVQLRAVMPGVPKKHIPNLLSSQMHGLCILIDDCKRWLCPAARICGDVLSWRRYGVTSAIVIVLLCTSVASTIGFLMESKLLGLHESELARKLIKVFHLSGTVLMIAGGSFVFVIRSQWFTPFRSVGLVGWRLCCLRRRAPEGWRFFESYSSSDPVQTELRREDHLGY</sequence>
<protein>
    <recommendedName>
        <fullName evidence="3">C2 domain-containing protein</fullName>
    </recommendedName>
</protein>
<dbReference type="Pfam" id="PF00168">
    <property type="entry name" value="C2"/>
    <property type="match status" value="1"/>
</dbReference>
<dbReference type="InterPro" id="IPR000008">
    <property type="entry name" value="C2_dom"/>
</dbReference>
<feature type="region of interest" description="Disordered" evidence="1">
    <location>
        <begin position="246"/>
        <end position="279"/>
    </location>
</feature>
<evidence type="ECO:0000313" key="5">
    <source>
        <dbReference type="Proteomes" id="UP000626109"/>
    </source>
</evidence>
<dbReference type="CDD" id="cd00030">
    <property type="entry name" value="C2"/>
    <property type="match status" value="1"/>
</dbReference>
<keyword evidence="2" id="KW-1133">Transmembrane helix</keyword>
<evidence type="ECO:0000313" key="4">
    <source>
        <dbReference type="EMBL" id="CAE8680889.1"/>
    </source>
</evidence>
<evidence type="ECO:0000259" key="3">
    <source>
        <dbReference type="PROSITE" id="PS50004"/>
    </source>
</evidence>
<evidence type="ECO:0000256" key="2">
    <source>
        <dbReference type="SAM" id="Phobius"/>
    </source>
</evidence>
<dbReference type="Gene3D" id="2.60.40.150">
    <property type="entry name" value="C2 domain"/>
    <property type="match status" value="1"/>
</dbReference>
<dbReference type="Proteomes" id="UP000626109">
    <property type="component" value="Unassembled WGS sequence"/>
</dbReference>
<dbReference type="AlphaFoldDB" id="A0A813JLA3"/>
<accession>A0A813JLA3</accession>
<name>A0A813JLA3_POLGL</name>
<keyword evidence="2" id="KW-0812">Transmembrane</keyword>
<dbReference type="InterPro" id="IPR035892">
    <property type="entry name" value="C2_domain_sf"/>
</dbReference>
<feature type="transmembrane region" description="Helical" evidence="2">
    <location>
        <begin position="709"/>
        <end position="731"/>
    </location>
</feature>
<dbReference type="SUPFAM" id="SSF49562">
    <property type="entry name" value="C2 domain (Calcium/lipid-binding domain, CaLB)"/>
    <property type="match status" value="1"/>
</dbReference>
<keyword evidence="2" id="KW-0472">Membrane</keyword>
<dbReference type="SMART" id="SM00239">
    <property type="entry name" value="C2"/>
    <property type="match status" value="1"/>
</dbReference>
<feature type="transmembrane region" description="Helical" evidence="2">
    <location>
        <begin position="424"/>
        <end position="443"/>
    </location>
</feature>
<feature type="compositionally biased region" description="Basic and acidic residues" evidence="1">
    <location>
        <begin position="247"/>
        <end position="262"/>
    </location>
</feature>
<dbReference type="PROSITE" id="PS50004">
    <property type="entry name" value="C2"/>
    <property type="match status" value="1"/>
</dbReference>
<feature type="compositionally biased region" description="Basic residues" evidence="1">
    <location>
        <begin position="263"/>
        <end position="273"/>
    </location>
</feature>
<organism evidence="4 5">
    <name type="scientific">Polarella glacialis</name>
    <name type="common">Dinoflagellate</name>
    <dbReference type="NCBI Taxonomy" id="89957"/>
    <lineage>
        <taxon>Eukaryota</taxon>
        <taxon>Sar</taxon>
        <taxon>Alveolata</taxon>
        <taxon>Dinophyceae</taxon>
        <taxon>Suessiales</taxon>
        <taxon>Suessiaceae</taxon>
        <taxon>Polarella</taxon>
    </lineage>
</organism>
<feature type="transmembrane region" description="Helical" evidence="2">
    <location>
        <begin position="449"/>
        <end position="470"/>
    </location>
</feature>